<dbReference type="EMBL" id="CP136920">
    <property type="protein sequence ID" value="WOO40715.1"/>
    <property type="molecule type" value="Genomic_DNA"/>
</dbReference>
<dbReference type="InterPro" id="IPR000683">
    <property type="entry name" value="Gfo/Idh/MocA-like_OxRdtase_N"/>
</dbReference>
<name>A0AAQ3L7K4_9BACT</name>
<dbReference type="PANTHER" id="PTHR43377:SF1">
    <property type="entry name" value="BILIVERDIN REDUCTASE A"/>
    <property type="match status" value="1"/>
</dbReference>
<dbReference type="InterPro" id="IPR055170">
    <property type="entry name" value="GFO_IDH_MocA-like_dom"/>
</dbReference>
<evidence type="ECO:0000313" key="3">
    <source>
        <dbReference type="EMBL" id="WOO40715.1"/>
    </source>
</evidence>
<dbReference type="InterPro" id="IPR051450">
    <property type="entry name" value="Gfo/Idh/MocA_Oxidoreductases"/>
</dbReference>
<keyword evidence="4" id="KW-1185">Reference proteome</keyword>
<dbReference type="Pfam" id="PF01408">
    <property type="entry name" value="GFO_IDH_MocA"/>
    <property type="match status" value="1"/>
</dbReference>
<dbReference type="KEGG" id="puo:RZN69_19000"/>
<feature type="domain" description="Gfo/Idh/MocA-like oxidoreductase N-terminal" evidence="1">
    <location>
        <begin position="2"/>
        <end position="122"/>
    </location>
</feature>
<organism evidence="3 4">
    <name type="scientific">Rubellicoccus peritrichatus</name>
    <dbReference type="NCBI Taxonomy" id="3080537"/>
    <lineage>
        <taxon>Bacteria</taxon>
        <taxon>Pseudomonadati</taxon>
        <taxon>Verrucomicrobiota</taxon>
        <taxon>Opitutia</taxon>
        <taxon>Puniceicoccales</taxon>
        <taxon>Cerasicoccaceae</taxon>
        <taxon>Rubellicoccus</taxon>
    </lineage>
</organism>
<dbReference type="Pfam" id="PF22725">
    <property type="entry name" value="GFO_IDH_MocA_C3"/>
    <property type="match status" value="1"/>
</dbReference>
<feature type="domain" description="GFO/IDH/MocA-like oxidoreductase" evidence="2">
    <location>
        <begin position="133"/>
        <end position="279"/>
    </location>
</feature>
<dbReference type="SUPFAM" id="SSF55347">
    <property type="entry name" value="Glyceraldehyde-3-phosphate dehydrogenase-like, C-terminal domain"/>
    <property type="match status" value="1"/>
</dbReference>
<dbReference type="GO" id="GO:0000166">
    <property type="term" value="F:nucleotide binding"/>
    <property type="evidence" value="ECO:0007669"/>
    <property type="project" value="InterPro"/>
</dbReference>
<dbReference type="AlphaFoldDB" id="A0AAQ3L7K4"/>
<sequence>MKLGVIGFGTRLAHMVNNCMREADAELTVVGVIDPNEEKVRSELPENEAKDVRFFNSVDEMVEAVKPDAIAIGTRCDLHTPYAIDAAATGLPVFLEKPVAINMEQAIALEEAFDASDSEVVVSFPLRASPLCQRVKQLLDQGVIGTPEHVLAQNYVPYGDVYFNSWYRDSKITGGLFLQKATHDLDYLSFCMRSPVVRVAAMKSCGRVFRDSAIHEQEREADCAYYEKIGSPESGMNEDSSSAMLEFANGAQGVYSQVFFAKRNAAARGAAFCGYRGTIKFDWFKNEATVNHHFDPFDDTISVDADLHHHGGDGILAENFIKVARGEASSISSIWSGLQSVYTCLAAFESSESGEFRDVRQVASRGGVESFSEG</sequence>
<dbReference type="PANTHER" id="PTHR43377">
    <property type="entry name" value="BILIVERDIN REDUCTASE A"/>
    <property type="match status" value="1"/>
</dbReference>
<dbReference type="Gene3D" id="3.30.360.10">
    <property type="entry name" value="Dihydrodipicolinate Reductase, domain 2"/>
    <property type="match status" value="1"/>
</dbReference>
<protein>
    <submittedName>
        <fullName evidence="3">Gfo/Idh/MocA family oxidoreductase</fullName>
    </submittedName>
</protein>
<accession>A0AAQ3L7K4</accession>
<gene>
    <name evidence="3" type="ORF">RZN69_19000</name>
</gene>
<evidence type="ECO:0000259" key="2">
    <source>
        <dbReference type="Pfam" id="PF22725"/>
    </source>
</evidence>
<proteinExistence type="predicted"/>
<dbReference type="Proteomes" id="UP001304300">
    <property type="component" value="Chromosome"/>
</dbReference>
<evidence type="ECO:0000259" key="1">
    <source>
        <dbReference type="Pfam" id="PF01408"/>
    </source>
</evidence>
<reference evidence="3 4" key="1">
    <citation type="submission" date="2023-10" db="EMBL/GenBank/DDBJ databases">
        <title>Rubellicoccus peritrichatus gen. nov., sp. nov., isolated from an algae of coral reef tank.</title>
        <authorList>
            <person name="Luo J."/>
        </authorList>
    </citation>
    <scope>NUCLEOTIDE SEQUENCE [LARGE SCALE GENOMIC DNA]</scope>
    <source>
        <strain evidence="3 4">CR14</strain>
    </source>
</reference>
<dbReference type="RefSeq" id="WP_317832879.1">
    <property type="nucleotide sequence ID" value="NZ_CP136920.1"/>
</dbReference>
<dbReference type="SUPFAM" id="SSF51735">
    <property type="entry name" value="NAD(P)-binding Rossmann-fold domains"/>
    <property type="match status" value="1"/>
</dbReference>
<evidence type="ECO:0000313" key="4">
    <source>
        <dbReference type="Proteomes" id="UP001304300"/>
    </source>
</evidence>
<dbReference type="Gene3D" id="3.40.50.720">
    <property type="entry name" value="NAD(P)-binding Rossmann-like Domain"/>
    <property type="match status" value="1"/>
</dbReference>
<dbReference type="InterPro" id="IPR036291">
    <property type="entry name" value="NAD(P)-bd_dom_sf"/>
</dbReference>